<evidence type="ECO:0000313" key="2">
    <source>
        <dbReference type="EMBL" id="PLW45666.1"/>
    </source>
</evidence>
<proteinExistence type="predicted"/>
<gene>
    <name evidence="2" type="ORF">PCASD_07063</name>
</gene>
<protein>
    <submittedName>
        <fullName evidence="2">Uncharacterized protein</fullName>
    </submittedName>
</protein>
<reference evidence="2 3" key="1">
    <citation type="submission" date="2017-11" db="EMBL/GenBank/DDBJ databases">
        <title>De novo assembly and phasing of dikaryotic genomes from two isolates of Puccinia coronata f. sp. avenae, the causal agent of oat crown rust.</title>
        <authorList>
            <person name="Miller M.E."/>
            <person name="Zhang Y."/>
            <person name="Omidvar V."/>
            <person name="Sperschneider J."/>
            <person name="Schwessinger B."/>
            <person name="Raley C."/>
            <person name="Palmer J.M."/>
            <person name="Garnica D."/>
            <person name="Upadhyaya N."/>
            <person name="Rathjen J."/>
            <person name="Taylor J.M."/>
            <person name="Park R.F."/>
            <person name="Dodds P.N."/>
            <person name="Hirsch C.D."/>
            <person name="Kianian S.F."/>
            <person name="Figueroa M."/>
        </authorList>
    </citation>
    <scope>NUCLEOTIDE SEQUENCE [LARGE SCALE GENOMIC DNA]</scope>
    <source>
        <strain evidence="2">12SD80</strain>
    </source>
</reference>
<feature type="compositionally biased region" description="Polar residues" evidence="1">
    <location>
        <begin position="139"/>
        <end position="157"/>
    </location>
</feature>
<feature type="region of interest" description="Disordered" evidence="1">
    <location>
        <begin position="92"/>
        <end position="179"/>
    </location>
</feature>
<dbReference type="AlphaFoldDB" id="A0A2N5V6X7"/>
<evidence type="ECO:0000313" key="3">
    <source>
        <dbReference type="Proteomes" id="UP000235392"/>
    </source>
</evidence>
<name>A0A2N5V6X7_9BASI</name>
<dbReference type="Proteomes" id="UP000235392">
    <property type="component" value="Unassembled WGS sequence"/>
</dbReference>
<accession>A0A2N5V6X7</accession>
<comment type="caution">
    <text evidence="2">The sequence shown here is derived from an EMBL/GenBank/DDBJ whole genome shotgun (WGS) entry which is preliminary data.</text>
</comment>
<sequence>MQDVYKYCKFAQWIYDHKRNTDKIHAEDGFMVALRYNIQIRANAFAHMVTNPDSSLLVADISVMRPKVQQSCYATAWRFNQLKFGDINPYSKGESREDWDLTTAMKKSKKTAASTTKATTSSKTQASAKGKQPAATAAPRSSNYKGSNYDPNYSNRYRGSGGGEQNQRNGEGTSSKQAR</sequence>
<organism evidence="2 3">
    <name type="scientific">Puccinia coronata f. sp. avenae</name>
    <dbReference type="NCBI Taxonomy" id="200324"/>
    <lineage>
        <taxon>Eukaryota</taxon>
        <taxon>Fungi</taxon>
        <taxon>Dikarya</taxon>
        <taxon>Basidiomycota</taxon>
        <taxon>Pucciniomycotina</taxon>
        <taxon>Pucciniomycetes</taxon>
        <taxon>Pucciniales</taxon>
        <taxon>Pucciniaceae</taxon>
        <taxon>Puccinia</taxon>
    </lineage>
</organism>
<dbReference type="EMBL" id="PGCI01000046">
    <property type="protein sequence ID" value="PLW45666.1"/>
    <property type="molecule type" value="Genomic_DNA"/>
</dbReference>
<evidence type="ECO:0000256" key="1">
    <source>
        <dbReference type="SAM" id="MobiDB-lite"/>
    </source>
</evidence>
<feature type="compositionally biased region" description="Low complexity" evidence="1">
    <location>
        <begin position="111"/>
        <end position="131"/>
    </location>
</feature>